<dbReference type="AlphaFoldDB" id="A0A414WSC9"/>
<proteinExistence type="predicted"/>
<dbReference type="RefSeq" id="WP_118299731.1">
    <property type="nucleotide sequence ID" value="NZ_JADNOV010000017.1"/>
</dbReference>
<evidence type="ECO:0000313" key="1">
    <source>
        <dbReference type="EMBL" id="RHH40340.1"/>
    </source>
</evidence>
<organism evidence="1 2">
    <name type="scientific">Bacteroides ovatus</name>
    <dbReference type="NCBI Taxonomy" id="28116"/>
    <lineage>
        <taxon>Bacteria</taxon>
        <taxon>Pseudomonadati</taxon>
        <taxon>Bacteroidota</taxon>
        <taxon>Bacteroidia</taxon>
        <taxon>Bacteroidales</taxon>
        <taxon>Bacteroidaceae</taxon>
        <taxon>Bacteroides</taxon>
    </lineage>
</organism>
<protein>
    <submittedName>
        <fullName evidence="1">Uncharacterized protein</fullName>
    </submittedName>
</protein>
<dbReference type="Proteomes" id="UP000283329">
    <property type="component" value="Unassembled WGS sequence"/>
</dbReference>
<gene>
    <name evidence="1" type="ORF">DW206_22535</name>
</gene>
<evidence type="ECO:0000313" key="2">
    <source>
        <dbReference type="Proteomes" id="UP000283329"/>
    </source>
</evidence>
<reference evidence="1 2" key="1">
    <citation type="submission" date="2018-08" db="EMBL/GenBank/DDBJ databases">
        <title>A genome reference for cultivated species of the human gut microbiota.</title>
        <authorList>
            <person name="Zou Y."/>
            <person name="Xue W."/>
            <person name="Luo G."/>
        </authorList>
    </citation>
    <scope>NUCLEOTIDE SEQUENCE [LARGE SCALE GENOMIC DNA]</scope>
    <source>
        <strain evidence="1 2">AM17-48</strain>
    </source>
</reference>
<comment type="caution">
    <text evidence="1">The sequence shown here is derived from an EMBL/GenBank/DDBJ whole genome shotgun (WGS) entry which is preliminary data.</text>
</comment>
<sequence length="137" mass="16048">MKNNKKIKYKNRFRCQYQKGDTCISENFNSNNPISAPDIILTLSKLAVKVKEEINSEVGGRVALQVLKIHEYFIKTVNLQKHGNRKNKSYYFDPKAKNKTDRSERVDLEILGDYGLDNKTLTLSTYIKRYRQIKGWE</sequence>
<dbReference type="EMBL" id="QRJR01000034">
    <property type="protein sequence ID" value="RHH40340.1"/>
    <property type="molecule type" value="Genomic_DNA"/>
</dbReference>
<accession>A0A414WSC9</accession>
<name>A0A414WSC9_BACOV</name>